<evidence type="ECO:0000256" key="2">
    <source>
        <dbReference type="ARBA" id="ARBA00022475"/>
    </source>
</evidence>
<feature type="transmembrane region" description="Helical" evidence="8">
    <location>
        <begin position="128"/>
        <end position="147"/>
    </location>
</feature>
<dbReference type="OrthoDB" id="8044407at2759"/>
<keyword evidence="9" id="KW-1185">Reference proteome</keyword>
<dbReference type="RefSeq" id="XP_030387852.1">
    <property type="nucleotide sequence ID" value="XM_030531992.1"/>
</dbReference>
<dbReference type="CTD" id="37250"/>
<dbReference type="InterPro" id="IPR052192">
    <property type="entry name" value="Insect_Ionotropic_Sensory_Rcpt"/>
</dbReference>
<keyword evidence="2" id="KW-1003">Cell membrane</keyword>
<dbReference type="PANTHER" id="PTHR42643:SF41">
    <property type="entry name" value="IONOTROPIC RECEPTOR 20A-RELATED"/>
    <property type="match status" value="1"/>
</dbReference>
<reference evidence="10" key="1">
    <citation type="submission" date="2025-08" db="UniProtKB">
        <authorList>
            <consortium name="RefSeq"/>
        </authorList>
    </citation>
    <scope>IDENTIFICATION</scope>
    <source>
        <strain evidence="10">11010-0011.00</strain>
        <tissue evidence="10">Whole body</tissue>
    </source>
</reference>
<comment type="subcellular location">
    <subcellularLocation>
        <location evidence="1">Cell membrane</location>
        <topology evidence="1">Multi-pass membrane protein</topology>
    </subcellularLocation>
</comment>
<keyword evidence="5 8" id="KW-0472">Membrane</keyword>
<evidence type="ECO:0000256" key="5">
    <source>
        <dbReference type="ARBA" id="ARBA00023136"/>
    </source>
</evidence>
<gene>
    <name evidence="10" type="primary">LOC115634332</name>
</gene>
<proteinExistence type="predicted"/>
<feature type="transmembrane region" description="Helical" evidence="8">
    <location>
        <begin position="188"/>
        <end position="206"/>
    </location>
</feature>
<evidence type="ECO:0000256" key="1">
    <source>
        <dbReference type="ARBA" id="ARBA00004651"/>
    </source>
</evidence>
<keyword evidence="3 8" id="KW-0812">Transmembrane</keyword>
<sequence>MAVHRILFSPFSADIPHAFLCNDSKSMRYCGPYIETALNFARVYRYQLQLEQLEDLPNKLMLQQQIVDGHYNLSLHGVIIRPSENVSQLQSKDVQYSYPIELLHNCVMVPLAPELPKWKYVVWPLGRYIWTTLFVSIFYVGLLMRYVHWHEPRSVTRSFSRNLLYSMAILMYSSNMNLRLMHGSIRMLVFYMQLFLLGFILSNYHISHLTAYDMKPVFLPPINSWADLIASGLRIIIPSTLLEELRLLPEYQELMHQPSRSYSYVVTQDTWEFLNRQQQVLIQPRFHMSKVCFGGLLNALPMRQNVSFSFALDRFLLNVKQAGLWNYWKEIAFRNACRVGLAKIFLDTYPVEPLNLKFFYTAWIVLVVGLSVSSLALCIEHCICRCRERRLQMTL</sequence>
<keyword evidence="6" id="KW-0675">Receptor</keyword>
<dbReference type="SUPFAM" id="SSF53850">
    <property type="entry name" value="Periplasmic binding protein-like II"/>
    <property type="match status" value="1"/>
</dbReference>
<protein>
    <submittedName>
        <fullName evidence="10">Uncharacterized protein LOC115634332</fullName>
    </submittedName>
</protein>
<dbReference type="AlphaFoldDB" id="A0A6J2UKU8"/>
<dbReference type="GeneID" id="115634332"/>
<dbReference type="Proteomes" id="UP000504634">
    <property type="component" value="Unplaced"/>
</dbReference>
<organism evidence="9 10">
    <name type="scientific">Drosophila lebanonensis</name>
    <name type="common">Fruit fly</name>
    <name type="synonym">Scaptodrosophila lebanonensis</name>
    <dbReference type="NCBI Taxonomy" id="7225"/>
    <lineage>
        <taxon>Eukaryota</taxon>
        <taxon>Metazoa</taxon>
        <taxon>Ecdysozoa</taxon>
        <taxon>Arthropoda</taxon>
        <taxon>Hexapoda</taxon>
        <taxon>Insecta</taxon>
        <taxon>Pterygota</taxon>
        <taxon>Neoptera</taxon>
        <taxon>Endopterygota</taxon>
        <taxon>Diptera</taxon>
        <taxon>Brachycera</taxon>
        <taxon>Muscomorpha</taxon>
        <taxon>Ephydroidea</taxon>
        <taxon>Drosophilidae</taxon>
        <taxon>Scaptodrosophila</taxon>
    </lineage>
</organism>
<dbReference type="GO" id="GO:0005886">
    <property type="term" value="C:plasma membrane"/>
    <property type="evidence" value="ECO:0007669"/>
    <property type="project" value="UniProtKB-SubCell"/>
</dbReference>
<evidence type="ECO:0000256" key="4">
    <source>
        <dbReference type="ARBA" id="ARBA00022989"/>
    </source>
</evidence>
<evidence type="ECO:0000256" key="7">
    <source>
        <dbReference type="ARBA" id="ARBA00023180"/>
    </source>
</evidence>
<evidence type="ECO:0000256" key="6">
    <source>
        <dbReference type="ARBA" id="ARBA00023170"/>
    </source>
</evidence>
<accession>A0A6J2UKU8</accession>
<evidence type="ECO:0000313" key="10">
    <source>
        <dbReference type="RefSeq" id="XP_030387852.1"/>
    </source>
</evidence>
<evidence type="ECO:0000256" key="8">
    <source>
        <dbReference type="SAM" id="Phobius"/>
    </source>
</evidence>
<keyword evidence="4 8" id="KW-1133">Transmembrane helix</keyword>
<evidence type="ECO:0000256" key="3">
    <source>
        <dbReference type="ARBA" id="ARBA00022692"/>
    </source>
</evidence>
<feature type="transmembrane region" description="Helical" evidence="8">
    <location>
        <begin position="358"/>
        <end position="383"/>
    </location>
</feature>
<evidence type="ECO:0000313" key="9">
    <source>
        <dbReference type="Proteomes" id="UP000504634"/>
    </source>
</evidence>
<dbReference type="PANTHER" id="PTHR42643">
    <property type="entry name" value="IONOTROPIC RECEPTOR 20A-RELATED"/>
    <property type="match status" value="1"/>
</dbReference>
<name>A0A6J2UKU8_DROLE</name>
<keyword evidence="7" id="KW-0325">Glycoprotein</keyword>